<evidence type="ECO:0000313" key="10">
    <source>
        <dbReference type="Proteomes" id="UP001211907"/>
    </source>
</evidence>
<dbReference type="InterPro" id="IPR000679">
    <property type="entry name" value="Znf_GATA"/>
</dbReference>
<dbReference type="AlphaFoldDB" id="A0AAD5SVK1"/>
<protein>
    <recommendedName>
        <fullName evidence="8">GATA-type domain-containing protein</fullName>
    </recommendedName>
</protein>
<dbReference type="CDD" id="cd00202">
    <property type="entry name" value="ZnF_GATA"/>
    <property type="match status" value="1"/>
</dbReference>
<comment type="caution">
    <text evidence="9">The sequence shown here is derived from an EMBL/GenBank/DDBJ whole genome shotgun (WGS) entry which is preliminary data.</text>
</comment>
<evidence type="ECO:0000256" key="7">
    <source>
        <dbReference type="SAM" id="MobiDB-lite"/>
    </source>
</evidence>
<dbReference type="InterPro" id="IPR039355">
    <property type="entry name" value="Transcription_factor_GATA"/>
</dbReference>
<evidence type="ECO:0000256" key="1">
    <source>
        <dbReference type="ARBA" id="ARBA00004123"/>
    </source>
</evidence>
<dbReference type="PANTHER" id="PTHR10071:SF281">
    <property type="entry name" value="BOX A-BINDING FACTOR-RELATED"/>
    <property type="match status" value="1"/>
</dbReference>
<evidence type="ECO:0000313" key="9">
    <source>
        <dbReference type="EMBL" id="KAJ3101601.1"/>
    </source>
</evidence>
<dbReference type="Proteomes" id="UP001211907">
    <property type="component" value="Unassembled WGS sequence"/>
</dbReference>
<dbReference type="SUPFAM" id="SSF57716">
    <property type="entry name" value="Glucocorticoid receptor-like (DNA-binding domain)"/>
    <property type="match status" value="1"/>
</dbReference>
<dbReference type="GO" id="GO:0005634">
    <property type="term" value="C:nucleus"/>
    <property type="evidence" value="ECO:0007669"/>
    <property type="project" value="UniProtKB-SubCell"/>
</dbReference>
<feature type="region of interest" description="Disordered" evidence="7">
    <location>
        <begin position="228"/>
        <end position="251"/>
    </location>
</feature>
<dbReference type="PRINTS" id="PR00619">
    <property type="entry name" value="GATAZNFINGER"/>
</dbReference>
<dbReference type="GO" id="GO:0000978">
    <property type="term" value="F:RNA polymerase II cis-regulatory region sequence-specific DNA binding"/>
    <property type="evidence" value="ECO:0007669"/>
    <property type="project" value="TreeGrafter"/>
</dbReference>
<comment type="subcellular location">
    <subcellularLocation>
        <location evidence="1">Nucleus</location>
    </subcellularLocation>
</comment>
<keyword evidence="2" id="KW-0479">Metal-binding</keyword>
<dbReference type="Pfam" id="PF00320">
    <property type="entry name" value="GATA"/>
    <property type="match status" value="1"/>
</dbReference>
<evidence type="ECO:0000256" key="4">
    <source>
        <dbReference type="ARBA" id="ARBA00022833"/>
    </source>
</evidence>
<dbReference type="SMART" id="SM00401">
    <property type="entry name" value="ZnF_GATA"/>
    <property type="match status" value="1"/>
</dbReference>
<dbReference type="GO" id="GO:0008270">
    <property type="term" value="F:zinc ion binding"/>
    <property type="evidence" value="ECO:0007669"/>
    <property type="project" value="UniProtKB-KW"/>
</dbReference>
<keyword evidence="5" id="KW-0539">Nucleus</keyword>
<keyword evidence="4" id="KW-0862">Zinc</keyword>
<dbReference type="Gene3D" id="3.30.50.10">
    <property type="entry name" value="Erythroid Transcription Factor GATA-1, subunit A"/>
    <property type="match status" value="1"/>
</dbReference>
<dbReference type="PROSITE" id="PS50114">
    <property type="entry name" value="GATA_ZN_FINGER_2"/>
    <property type="match status" value="1"/>
</dbReference>
<proteinExistence type="predicted"/>
<organism evidence="9 10">
    <name type="scientific">Physocladia obscura</name>
    <dbReference type="NCBI Taxonomy" id="109957"/>
    <lineage>
        <taxon>Eukaryota</taxon>
        <taxon>Fungi</taxon>
        <taxon>Fungi incertae sedis</taxon>
        <taxon>Chytridiomycota</taxon>
        <taxon>Chytridiomycota incertae sedis</taxon>
        <taxon>Chytridiomycetes</taxon>
        <taxon>Chytridiales</taxon>
        <taxon>Chytriomycetaceae</taxon>
        <taxon>Physocladia</taxon>
    </lineage>
</organism>
<dbReference type="GO" id="GO:0000981">
    <property type="term" value="F:DNA-binding transcription factor activity, RNA polymerase II-specific"/>
    <property type="evidence" value="ECO:0007669"/>
    <property type="project" value="TreeGrafter"/>
</dbReference>
<dbReference type="GO" id="GO:0000122">
    <property type="term" value="P:negative regulation of transcription by RNA polymerase II"/>
    <property type="evidence" value="ECO:0007669"/>
    <property type="project" value="TreeGrafter"/>
</dbReference>
<keyword evidence="10" id="KW-1185">Reference proteome</keyword>
<evidence type="ECO:0000256" key="6">
    <source>
        <dbReference type="PROSITE-ProRule" id="PRU00094"/>
    </source>
</evidence>
<dbReference type="GO" id="GO:0045944">
    <property type="term" value="P:positive regulation of transcription by RNA polymerase II"/>
    <property type="evidence" value="ECO:0007669"/>
    <property type="project" value="TreeGrafter"/>
</dbReference>
<evidence type="ECO:0000256" key="5">
    <source>
        <dbReference type="ARBA" id="ARBA00023242"/>
    </source>
</evidence>
<keyword evidence="3 6" id="KW-0863">Zinc-finger</keyword>
<accession>A0AAD5SVK1</accession>
<gene>
    <name evidence="9" type="ORF">HK100_004514</name>
</gene>
<evidence type="ECO:0000256" key="2">
    <source>
        <dbReference type="ARBA" id="ARBA00022723"/>
    </source>
</evidence>
<dbReference type="InterPro" id="IPR013088">
    <property type="entry name" value="Znf_NHR/GATA"/>
</dbReference>
<reference evidence="9" key="1">
    <citation type="submission" date="2020-05" db="EMBL/GenBank/DDBJ databases">
        <title>Phylogenomic resolution of chytrid fungi.</title>
        <authorList>
            <person name="Stajich J.E."/>
            <person name="Amses K."/>
            <person name="Simmons R."/>
            <person name="Seto K."/>
            <person name="Myers J."/>
            <person name="Bonds A."/>
            <person name="Quandt C.A."/>
            <person name="Barry K."/>
            <person name="Liu P."/>
            <person name="Grigoriev I."/>
            <person name="Longcore J.E."/>
            <person name="James T.Y."/>
        </authorList>
    </citation>
    <scope>NUCLEOTIDE SEQUENCE</scope>
    <source>
        <strain evidence="9">JEL0513</strain>
    </source>
</reference>
<dbReference type="EMBL" id="JADGJH010002214">
    <property type="protein sequence ID" value="KAJ3101601.1"/>
    <property type="molecule type" value="Genomic_DNA"/>
</dbReference>
<dbReference type="PANTHER" id="PTHR10071">
    <property type="entry name" value="TRANSCRIPTION FACTOR GATA FAMILY MEMBER"/>
    <property type="match status" value="1"/>
</dbReference>
<sequence length="251" mass="27597">MLSPTYAFDPDCDIESLLFMAEERKAFTFEPPTPPQQHDRSFSADYTSEYTRSNSTSSCDSQLVIASNGFMIPNDQFSAYEFLLRCSTNLAPAQHQTPNLLLTPTAIPSASPVMIPVSPLMQIPVPVLVPAIDLCGGACSATPILLSHNYSFINTNNNNNANKTLCPARIGSVPQFATMLHPRPLKPKPICANCGGTETSVWRKDCLKNPLCNACGLFRKQHGYDRPQSFPFRKTSVQRRKGKKGSAIPRS</sequence>
<name>A0AAD5SVK1_9FUNG</name>
<evidence type="ECO:0000256" key="3">
    <source>
        <dbReference type="ARBA" id="ARBA00022771"/>
    </source>
</evidence>
<evidence type="ECO:0000259" key="8">
    <source>
        <dbReference type="PROSITE" id="PS50114"/>
    </source>
</evidence>
<feature type="domain" description="GATA-type" evidence="8">
    <location>
        <begin position="191"/>
        <end position="240"/>
    </location>
</feature>